<dbReference type="InterPro" id="IPR000873">
    <property type="entry name" value="AMP-dep_synth/lig_dom"/>
</dbReference>
<dbReference type="InterPro" id="IPR020845">
    <property type="entry name" value="AMP-binding_CS"/>
</dbReference>
<dbReference type="Gene3D" id="1.10.1200.10">
    <property type="entry name" value="ACP-like"/>
    <property type="match status" value="1"/>
</dbReference>
<keyword evidence="7" id="KW-1185">Reference proteome</keyword>
<evidence type="ECO:0000259" key="4">
    <source>
        <dbReference type="Pfam" id="PF00550"/>
    </source>
</evidence>
<dbReference type="Pfam" id="PF00501">
    <property type="entry name" value="AMP-binding"/>
    <property type="match status" value="1"/>
</dbReference>
<dbReference type="PANTHER" id="PTHR43439:SF2">
    <property type="entry name" value="ENZYME, PUTATIVE (JCVI)-RELATED"/>
    <property type="match status" value="1"/>
</dbReference>
<dbReference type="InterPro" id="IPR013120">
    <property type="entry name" value="FAR_NAD-bd"/>
</dbReference>
<organism evidence="6 7">
    <name type="scientific">Cladonia borealis</name>
    <dbReference type="NCBI Taxonomy" id="184061"/>
    <lineage>
        <taxon>Eukaryota</taxon>
        <taxon>Fungi</taxon>
        <taxon>Dikarya</taxon>
        <taxon>Ascomycota</taxon>
        <taxon>Pezizomycotina</taxon>
        <taxon>Lecanoromycetes</taxon>
        <taxon>OSLEUM clade</taxon>
        <taxon>Lecanoromycetidae</taxon>
        <taxon>Lecanorales</taxon>
        <taxon>Lecanorineae</taxon>
        <taxon>Cladoniaceae</taxon>
        <taxon>Cladonia</taxon>
    </lineage>
</organism>
<evidence type="ECO:0000313" key="7">
    <source>
        <dbReference type="Proteomes" id="UP001166286"/>
    </source>
</evidence>
<protein>
    <recommendedName>
        <fullName evidence="8">Acetyl-CoA synthetase-like protein</fullName>
    </recommendedName>
</protein>
<dbReference type="Proteomes" id="UP001166286">
    <property type="component" value="Unassembled WGS sequence"/>
</dbReference>
<dbReference type="Pfam" id="PF23562">
    <property type="entry name" value="AMP-binding_C_3"/>
    <property type="match status" value="1"/>
</dbReference>
<dbReference type="AlphaFoldDB" id="A0AA39QQ22"/>
<evidence type="ECO:0000313" key="6">
    <source>
        <dbReference type="EMBL" id="KAK0507032.1"/>
    </source>
</evidence>
<gene>
    <name evidence="6" type="ORF">JMJ35_010490</name>
</gene>
<evidence type="ECO:0000259" key="3">
    <source>
        <dbReference type="Pfam" id="PF00501"/>
    </source>
</evidence>
<dbReference type="SUPFAM" id="SSF56801">
    <property type="entry name" value="Acetyl-CoA synthetase-like"/>
    <property type="match status" value="1"/>
</dbReference>
<name>A0AA39QQ22_9LECA</name>
<dbReference type="PANTHER" id="PTHR43439">
    <property type="entry name" value="PHENYLACETATE-COENZYME A LIGASE"/>
    <property type="match status" value="1"/>
</dbReference>
<accession>A0AA39QQ22</accession>
<reference evidence="6" key="1">
    <citation type="submission" date="2023-03" db="EMBL/GenBank/DDBJ databases">
        <title>Complete genome of Cladonia borealis.</title>
        <authorList>
            <person name="Park H."/>
        </authorList>
    </citation>
    <scope>NUCLEOTIDE SEQUENCE</scope>
    <source>
        <strain evidence="6">ANT050790</strain>
    </source>
</reference>
<dbReference type="InterPro" id="IPR036736">
    <property type="entry name" value="ACP-like_sf"/>
</dbReference>
<dbReference type="EMBL" id="JAFEKC020000025">
    <property type="protein sequence ID" value="KAK0507032.1"/>
    <property type="molecule type" value="Genomic_DNA"/>
</dbReference>
<evidence type="ECO:0000256" key="2">
    <source>
        <dbReference type="ARBA" id="ARBA00022553"/>
    </source>
</evidence>
<feature type="domain" description="Thioester reductase (TE)" evidence="5">
    <location>
        <begin position="684"/>
        <end position="925"/>
    </location>
</feature>
<proteinExistence type="predicted"/>
<feature type="domain" description="AMP-dependent synthetase/ligase" evidence="3">
    <location>
        <begin position="43"/>
        <end position="348"/>
    </location>
</feature>
<dbReference type="Gene3D" id="3.40.50.720">
    <property type="entry name" value="NAD(P)-binding Rossmann-like Domain"/>
    <property type="match status" value="1"/>
</dbReference>
<evidence type="ECO:0008006" key="8">
    <source>
        <dbReference type="Google" id="ProtNLM"/>
    </source>
</evidence>
<sequence length="1048" mass="116717">MGSLPEEGSVYGQRLIPHLIDDIAHNNGSRTFCSLVKSSNIPDGFQDISYAAFANSINRLAWWIEENVGKSFTFETVSYIGPPDLRYIILTIAAQKTGYKALFLSPRNSVEANLSLLDAADCRLFITASKCPPTFEALFKQRDMKRHIMPELHDVIAKDQVKHYPFVKTFAEAQQDPFIVLHTSGSTGLPKLVVATHGSFTASDTFQQMPLLGYPPTMVEPLKDKRVFLGLPPFHSAGVFNMLAMPTYFGMIPVLPPAAPLTADMVNMIHVYGRVKASIMAPTIIEELVKIPDHLENLKLVDHVLYGGGQLSKEAGDLAVQKTGILSLMGSTETMLLPSHVPDKDEWQYYSFSPCLGAEFRHRWEDLYEMIIVRQPKWESSQAIFYTFPDLQEYSMKDLYSPHPTKPGLWLYKGRSDDVIVFSTGEKINPITMEGIIGMHPDISSVLVMGQGHFQSALLVEAKKPSKSLDEKEQLLDKIWPLVERANKDCPAHGRISKEFVLFTTPEKPMLRAGKGTVQRMSTVKLYEPELDDLYAAPQSVPAQVSSTSLDLSSEESLRGTLRYILAVQLESDRFTNDDDLFAFGLDSLKVANLVRHIKTSLEKAGSDYSQIHQRLIYSNPTINQITYAVMAAKGKSMYAGAPGTEQTRQQKMQSIFEQYSKDLPISARSPTALNPTATKSVILTGSTGSIGSYLLDVLLSDPAIAHIYCFNRPHSTPATSRQSQINAANGLTTAFPRTKVTFLPVDLSIPYFGLSRSTYKTLLHNVTHIIHNAWSVNFNLSLQSFQPHIHGVRNFINFSTNSAHNASIFFISTIGTAMEWPTAHRGNMPEKIVDDWSLPQPMGYAESKYVSERLLDEASRVSGVPTAICRVGQVAGPTNGKGSWREGEWFPSLIRSSFELGILPSDLGPMEMVDWVPVDLLAKSLTELFLQRPHNTSQPSSQVYHLVNPTQTTYSAFQATIASHFPHPPKLVSLSEWLAAVEREQDLQKNPAGKLIDFYKGMVEVGEKGKKMVVLDTARTKERSEVLRGMEGVKGDWMEGWMRGWGL</sequence>
<dbReference type="InterPro" id="IPR006162">
    <property type="entry name" value="Ppantetheine_attach_site"/>
</dbReference>
<dbReference type="Pfam" id="PF07993">
    <property type="entry name" value="NAD_binding_4"/>
    <property type="match status" value="1"/>
</dbReference>
<dbReference type="Gene3D" id="3.40.50.12780">
    <property type="entry name" value="N-terminal domain of ligase-like"/>
    <property type="match status" value="1"/>
</dbReference>
<evidence type="ECO:0000259" key="5">
    <source>
        <dbReference type="Pfam" id="PF07993"/>
    </source>
</evidence>
<keyword evidence="2" id="KW-0597">Phosphoprotein</keyword>
<comment type="caution">
    <text evidence="6">The sequence shown here is derived from an EMBL/GenBank/DDBJ whole genome shotgun (WGS) entry which is preliminary data.</text>
</comment>
<dbReference type="PROSITE" id="PS00012">
    <property type="entry name" value="PHOSPHOPANTETHEINE"/>
    <property type="match status" value="1"/>
</dbReference>
<evidence type="ECO:0000256" key="1">
    <source>
        <dbReference type="ARBA" id="ARBA00022450"/>
    </source>
</evidence>
<dbReference type="InterPro" id="IPR042099">
    <property type="entry name" value="ANL_N_sf"/>
</dbReference>
<dbReference type="Pfam" id="PF00550">
    <property type="entry name" value="PP-binding"/>
    <property type="match status" value="1"/>
</dbReference>
<dbReference type="PROSITE" id="PS00455">
    <property type="entry name" value="AMP_BINDING"/>
    <property type="match status" value="1"/>
</dbReference>
<dbReference type="InterPro" id="IPR009081">
    <property type="entry name" value="PP-bd_ACP"/>
</dbReference>
<dbReference type="SUPFAM" id="SSF51735">
    <property type="entry name" value="NAD(P)-binding Rossmann-fold domains"/>
    <property type="match status" value="1"/>
</dbReference>
<keyword evidence="1" id="KW-0596">Phosphopantetheine</keyword>
<dbReference type="InterPro" id="IPR036291">
    <property type="entry name" value="NAD(P)-bd_dom_sf"/>
</dbReference>
<feature type="domain" description="Carrier" evidence="4">
    <location>
        <begin position="567"/>
        <end position="626"/>
    </location>
</feature>
<dbReference type="InterPro" id="IPR051414">
    <property type="entry name" value="Adenylate-forming_Reductase"/>
</dbReference>